<dbReference type="RefSeq" id="WP_119147576.1">
    <property type="nucleotide sequence ID" value="NZ_JBHSOV010000044.1"/>
</dbReference>
<dbReference type="AlphaFoldDB" id="A0A398CP72"/>
<dbReference type="SUPFAM" id="SSF50182">
    <property type="entry name" value="Sm-like ribonucleoproteins"/>
    <property type="match status" value="1"/>
</dbReference>
<evidence type="ECO:0000313" key="2">
    <source>
        <dbReference type="EMBL" id="RIE00455.1"/>
    </source>
</evidence>
<comment type="caution">
    <text evidence="3">The sequence shown here is derived from an EMBL/GenBank/DDBJ whole genome shotgun (WGS) entry which is preliminary data.</text>
</comment>
<accession>A0A398CP72</accession>
<name>A0A398CP72_9BACL</name>
<dbReference type="EMBL" id="QXJM01000015">
    <property type="protein sequence ID" value="RIE05196.1"/>
    <property type="molecule type" value="Genomic_DNA"/>
</dbReference>
<dbReference type="Proteomes" id="UP000266340">
    <property type="component" value="Unassembled WGS sequence"/>
</dbReference>
<evidence type="ECO:0000313" key="3">
    <source>
        <dbReference type="EMBL" id="RIE05196.1"/>
    </source>
</evidence>
<evidence type="ECO:0000313" key="4">
    <source>
        <dbReference type="Proteomes" id="UP000266340"/>
    </source>
</evidence>
<reference evidence="3 4" key="1">
    <citation type="submission" date="2018-09" db="EMBL/GenBank/DDBJ databases">
        <title>Cohnella cavernae sp. nov., isolated from a karst cave.</title>
        <authorList>
            <person name="Zhu H."/>
        </authorList>
    </citation>
    <scope>NUCLEOTIDE SEQUENCE [LARGE SCALE GENOMIC DNA]</scope>
    <source>
        <strain evidence="3 4">K2E09-144</strain>
    </source>
</reference>
<proteinExistence type="predicted"/>
<sequence>MAANAKSSSIRSQAGKWKGQPVRVVLHDGRHYVGWIRGIEQNQLVLSGVRDNRKSKSGRGKLASRSTRKAKVSALLSPSAGNAAAALPGAPASGSVAGGGFFGLNGLDDWMGFMQKALPMVRMGVDMVKTIMPLLGGLKA</sequence>
<feature type="region of interest" description="Disordered" evidence="1">
    <location>
        <begin position="50"/>
        <end position="69"/>
    </location>
</feature>
<evidence type="ECO:0000256" key="1">
    <source>
        <dbReference type="SAM" id="MobiDB-lite"/>
    </source>
</evidence>
<dbReference type="EMBL" id="QXJM01000056">
    <property type="protein sequence ID" value="RIE00455.1"/>
    <property type="molecule type" value="Genomic_DNA"/>
</dbReference>
<dbReference type="OrthoDB" id="2663237at2"/>
<dbReference type="InterPro" id="IPR010920">
    <property type="entry name" value="LSM_dom_sf"/>
</dbReference>
<keyword evidence="4" id="KW-1185">Reference proteome</keyword>
<organism evidence="3 4">
    <name type="scientific">Cohnella faecalis</name>
    <dbReference type="NCBI Taxonomy" id="2315694"/>
    <lineage>
        <taxon>Bacteria</taxon>
        <taxon>Bacillati</taxon>
        <taxon>Bacillota</taxon>
        <taxon>Bacilli</taxon>
        <taxon>Bacillales</taxon>
        <taxon>Paenibacillaceae</taxon>
        <taxon>Cohnella</taxon>
    </lineage>
</organism>
<dbReference type="CDD" id="cd00600">
    <property type="entry name" value="Sm_like"/>
    <property type="match status" value="1"/>
</dbReference>
<gene>
    <name evidence="3" type="ORF">D3H35_02165</name>
    <name evidence="2" type="ORF">D3H35_29050</name>
</gene>
<protein>
    <submittedName>
        <fullName evidence="3">Uncharacterized protein</fullName>
    </submittedName>
</protein>